<organism evidence="2">
    <name type="scientific">marine sediment metagenome</name>
    <dbReference type="NCBI Taxonomy" id="412755"/>
    <lineage>
        <taxon>unclassified sequences</taxon>
        <taxon>metagenomes</taxon>
        <taxon>ecological metagenomes</taxon>
    </lineage>
</organism>
<name>A0A0F9E6A2_9ZZZZ</name>
<accession>A0A0F9E6A2</accession>
<evidence type="ECO:0000259" key="1">
    <source>
        <dbReference type="Pfam" id="PF01464"/>
    </source>
</evidence>
<gene>
    <name evidence="2" type="ORF">LCGC14_2463910</name>
</gene>
<dbReference type="Gene3D" id="1.10.530.10">
    <property type="match status" value="1"/>
</dbReference>
<sequence length="104" mass="11788">ESSPEGSGDSSVALRAYTPLGEIVAGYDWPINEAFQVVDCESSWSPDAISWAGSRGLMQLMPVHAWRFAARGWDYWVDVFVPERNVAIGYELWLEQGWVPWDCY</sequence>
<comment type="caution">
    <text evidence="2">The sequence shown here is derived from an EMBL/GenBank/DDBJ whole genome shotgun (WGS) entry which is preliminary data.</text>
</comment>
<reference evidence="2" key="1">
    <citation type="journal article" date="2015" name="Nature">
        <title>Complex archaea that bridge the gap between prokaryotes and eukaryotes.</title>
        <authorList>
            <person name="Spang A."/>
            <person name="Saw J.H."/>
            <person name="Jorgensen S.L."/>
            <person name="Zaremba-Niedzwiedzka K."/>
            <person name="Martijn J."/>
            <person name="Lind A.E."/>
            <person name="van Eijk R."/>
            <person name="Schleper C."/>
            <person name="Guy L."/>
            <person name="Ettema T.J."/>
        </authorList>
    </citation>
    <scope>NUCLEOTIDE SEQUENCE</scope>
</reference>
<dbReference type="InterPro" id="IPR023346">
    <property type="entry name" value="Lysozyme-like_dom_sf"/>
</dbReference>
<dbReference type="InterPro" id="IPR008258">
    <property type="entry name" value="Transglycosylase_SLT_dom_1"/>
</dbReference>
<protein>
    <recommendedName>
        <fullName evidence="1">Transglycosylase SLT domain-containing protein</fullName>
    </recommendedName>
</protein>
<dbReference type="Pfam" id="PF01464">
    <property type="entry name" value="SLT"/>
    <property type="match status" value="1"/>
</dbReference>
<evidence type="ECO:0000313" key="2">
    <source>
        <dbReference type="EMBL" id="KKL19588.1"/>
    </source>
</evidence>
<dbReference type="EMBL" id="LAZR01038429">
    <property type="protein sequence ID" value="KKL19588.1"/>
    <property type="molecule type" value="Genomic_DNA"/>
</dbReference>
<feature type="domain" description="Transglycosylase SLT" evidence="1">
    <location>
        <begin position="30"/>
        <end position="91"/>
    </location>
</feature>
<proteinExistence type="predicted"/>
<dbReference type="AlphaFoldDB" id="A0A0F9E6A2"/>
<dbReference type="SUPFAM" id="SSF53955">
    <property type="entry name" value="Lysozyme-like"/>
    <property type="match status" value="1"/>
</dbReference>
<feature type="non-terminal residue" evidence="2">
    <location>
        <position position="1"/>
    </location>
</feature>